<dbReference type="AlphaFoldDB" id="A0A8J6CE80"/>
<dbReference type="Pfam" id="PF00249">
    <property type="entry name" value="Myb_DNA-binding"/>
    <property type="match status" value="1"/>
</dbReference>
<dbReference type="Proteomes" id="UP000751190">
    <property type="component" value="Unassembled WGS sequence"/>
</dbReference>
<proteinExistence type="predicted"/>
<dbReference type="PANTHER" id="PTHR45614:SF25">
    <property type="entry name" value="MYB PROTEIN"/>
    <property type="match status" value="1"/>
</dbReference>
<feature type="compositionally biased region" description="Low complexity" evidence="1">
    <location>
        <begin position="127"/>
        <end position="146"/>
    </location>
</feature>
<name>A0A8J6CE80_DIALT</name>
<dbReference type="InterPro" id="IPR009057">
    <property type="entry name" value="Homeodomain-like_sf"/>
</dbReference>
<evidence type="ECO:0000313" key="4">
    <source>
        <dbReference type="EMBL" id="KAG8467871.1"/>
    </source>
</evidence>
<dbReference type="OrthoDB" id="2143914at2759"/>
<evidence type="ECO:0000259" key="3">
    <source>
        <dbReference type="PROSITE" id="PS51294"/>
    </source>
</evidence>
<dbReference type="PANTHER" id="PTHR45614">
    <property type="entry name" value="MYB PROTEIN-RELATED"/>
    <property type="match status" value="1"/>
</dbReference>
<feature type="domain" description="HTH myb-type" evidence="3">
    <location>
        <begin position="272"/>
        <end position="322"/>
    </location>
</feature>
<comment type="caution">
    <text evidence="4">The sequence shown here is derived from an EMBL/GenBank/DDBJ whole genome shotgun (WGS) entry which is preliminary data.</text>
</comment>
<dbReference type="SMART" id="SM00717">
    <property type="entry name" value="SANT"/>
    <property type="match status" value="1"/>
</dbReference>
<feature type="region of interest" description="Disordered" evidence="1">
    <location>
        <begin position="414"/>
        <end position="446"/>
    </location>
</feature>
<organism evidence="4 5">
    <name type="scientific">Diacronema lutheri</name>
    <name type="common">Unicellular marine alga</name>
    <name type="synonym">Monochrysis lutheri</name>
    <dbReference type="NCBI Taxonomy" id="2081491"/>
    <lineage>
        <taxon>Eukaryota</taxon>
        <taxon>Haptista</taxon>
        <taxon>Haptophyta</taxon>
        <taxon>Pavlovophyceae</taxon>
        <taxon>Pavlovales</taxon>
        <taxon>Pavlovaceae</taxon>
        <taxon>Diacronema</taxon>
    </lineage>
</organism>
<dbReference type="GO" id="GO:0005634">
    <property type="term" value="C:nucleus"/>
    <property type="evidence" value="ECO:0007669"/>
    <property type="project" value="TreeGrafter"/>
</dbReference>
<sequence length="772" mass="79905">MGAETRRYRSPFPAPVRVVTRGELWTPARAAMYKQERIGGNVRAPGDPRDVDDWCVAFLQDLDGLNASPTAERPRAAAAVEADDGRAAERQGGGGRQNATPAHEAPDADAADVLGKRSRATACAPTASHAQPADARAPAGAPTPAAERTAHLPPAMGPYRSVSVHSVESTLSNQVDHHALDDGDGFELDAALLPTSPPPKRRPASLPTGAPPLHRRAFSEGAQDDDDVRWQRGATVYAGPHYAFELRDDDLERDAAWSFEGDELSSARSGPKTAPWTRTEDQVISEAVKRFGCKWGVLSALLPGRTDNAVRNRWHRLERARKWRDEMATSRHTLGHAGGLPPAHGARFEHVPREPAPALLPAHAVQQPGPRTSGSGGYKCGRCGQPKRGHLCTVTLESDARVYEAAQDKMRQLHLEQADRRSSHAALRRRPTAPGEAGGGATQPAHHALPKHATVVHAAAAASPLLPAASVSPIAHSIAAQRQQAQRAQAHAQRQHQLAMQAQLRAHHAHMQAQRMAVAAQGQPVGIRLHGGAAGWPPAAGGAAGRASAAPFGLEAHARGAPVGIEADDGLALCEGGSAPSPLLGDVHTGIGHPGISGIGHPGISGIVGGLDSIDLLQLQMPPAELLHFHALLEQTEAEAHGAPFSPLGALAEPQREPSAGGAAAAAGGEVAAAGGEASGAGGVGGGSCEYDAALASFVAANSAYAQPVPPGLDRALSAPAGLQLDDRELNAGHWPQTPGRTPLAKPAAPAGRAQRETGSSAGVPSPTATAA</sequence>
<dbReference type="InterPro" id="IPR050560">
    <property type="entry name" value="MYB_TF"/>
</dbReference>
<reference evidence="4" key="1">
    <citation type="submission" date="2021-05" db="EMBL/GenBank/DDBJ databases">
        <title>The genome of the haptophyte Pavlova lutheri (Diacronema luteri, Pavlovales) - a model for lipid biosynthesis in eukaryotic algae.</title>
        <authorList>
            <person name="Hulatt C.J."/>
            <person name="Posewitz M.C."/>
        </authorList>
    </citation>
    <scope>NUCLEOTIDE SEQUENCE</scope>
    <source>
        <strain evidence="4">NIVA-4/92</strain>
    </source>
</reference>
<gene>
    <name evidence="4" type="ORF">KFE25_006923</name>
</gene>
<feature type="region of interest" description="Disordered" evidence="1">
    <location>
        <begin position="188"/>
        <end position="227"/>
    </location>
</feature>
<dbReference type="GO" id="GO:0000978">
    <property type="term" value="F:RNA polymerase II cis-regulatory region sequence-specific DNA binding"/>
    <property type="evidence" value="ECO:0007669"/>
    <property type="project" value="TreeGrafter"/>
</dbReference>
<evidence type="ECO:0000313" key="5">
    <source>
        <dbReference type="Proteomes" id="UP000751190"/>
    </source>
</evidence>
<dbReference type="InterPro" id="IPR001005">
    <property type="entry name" value="SANT/Myb"/>
</dbReference>
<dbReference type="CDD" id="cd00167">
    <property type="entry name" value="SANT"/>
    <property type="match status" value="1"/>
</dbReference>
<dbReference type="EMBL" id="JAGTXO010000005">
    <property type="protein sequence ID" value="KAG8467871.1"/>
    <property type="molecule type" value="Genomic_DNA"/>
</dbReference>
<dbReference type="GO" id="GO:0000981">
    <property type="term" value="F:DNA-binding transcription factor activity, RNA polymerase II-specific"/>
    <property type="evidence" value="ECO:0007669"/>
    <property type="project" value="TreeGrafter"/>
</dbReference>
<dbReference type="Gene3D" id="1.10.10.60">
    <property type="entry name" value="Homeodomain-like"/>
    <property type="match status" value="1"/>
</dbReference>
<keyword evidence="5" id="KW-1185">Reference proteome</keyword>
<feature type="region of interest" description="Disordered" evidence="1">
    <location>
        <begin position="66"/>
        <end position="160"/>
    </location>
</feature>
<protein>
    <submittedName>
        <fullName evidence="4">Uncharacterized protein</fullName>
    </submittedName>
</protein>
<feature type="region of interest" description="Disordered" evidence="1">
    <location>
        <begin position="644"/>
        <end position="664"/>
    </location>
</feature>
<feature type="region of interest" description="Disordered" evidence="1">
    <location>
        <begin position="728"/>
        <end position="772"/>
    </location>
</feature>
<dbReference type="PROSITE" id="PS51294">
    <property type="entry name" value="HTH_MYB"/>
    <property type="match status" value="1"/>
</dbReference>
<feature type="compositionally biased region" description="Polar residues" evidence="1">
    <location>
        <begin position="757"/>
        <end position="772"/>
    </location>
</feature>
<evidence type="ECO:0000259" key="2">
    <source>
        <dbReference type="PROSITE" id="PS50090"/>
    </source>
</evidence>
<feature type="domain" description="Myb-like" evidence="2">
    <location>
        <begin position="268"/>
        <end position="318"/>
    </location>
</feature>
<dbReference type="PROSITE" id="PS50090">
    <property type="entry name" value="MYB_LIKE"/>
    <property type="match status" value="1"/>
</dbReference>
<evidence type="ECO:0000256" key="1">
    <source>
        <dbReference type="SAM" id="MobiDB-lite"/>
    </source>
</evidence>
<dbReference type="SUPFAM" id="SSF46689">
    <property type="entry name" value="Homeodomain-like"/>
    <property type="match status" value="1"/>
</dbReference>
<accession>A0A8J6CE80</accession>
<dbReference type="InterPro" id="IPR017930">
    <property type="entry name" value="Myb_dom"/>
</dbReference>